<feature type="binding site" evidence="8">
    <location>
        <position position="61"/>
    </location>
    <ligand>
        <name>beta-alanine</name>
        <dbReference type="ChEBI" id="CHEBI:57966"/>
    </ligand>
</feature>
<dbReference type="GO" id="GO:0005524">
    <property type="term" value="F:ATP binding"/>
    <property type="evidence" value="ECO:0007669"/>
    <property type="project" value="UniProtKB-KW"/>
</dbReference>
<dbReference type="RefSeq" id="WP_161351866.1">
    <property type="nucleotide sequence ID" value="NZ_WTUX01000014.1"/>
</dbReference>
<feature type="binding site" evidence="8">
    <location>
        <position position="153"/>
    </location>
    <ligand>
        <name>(R)-pantoate</name>
        <dbReference type="ChEBI" id="CHEBI:15980"/>
    </ligand>
</feature>
<organism evidence="9 10">
    <name type="scientific">Maritimibacter harenae</name>
    <dbReference type="NCBI Taxonomy" id="2606218"/>
    <lineage>
        <taxon>Bacteria</taxon>
        <taxon>Pseudomonadati</taxon>
        <taxon>Pseudomonadota</taxon>
        <taxon>Alphaproteobacteria</taxon>
        <taxon>Rhodobacterales</taxon>
        <taxon>Roseobacteraceae</taxon>
        <taxon>Maritimibacter</taxon>
    </lineage>
</organism>
<dbReference type="Gene3D" id="3.30.1300.10">
    <property type="entry name" value="Pantoate-beta-alanine ligase, C-terminal domain"/>
    <property type="match status" value="1"/>
</dbReference>
<gene>
    <name evidence="8" type="primary">panC</name>
    <name evidence="9" type="ORF">GQE99_11945</name>
</gene>
<comment type="caution">
    <text evidence="9">The sequence shown here is derived from an EMBL/GenBank/DDBJ whole genome shotgun (WGS) entry which is preliminary data.</text>
</comment>
<dbReference type="AlphaFoldDB" id="A0A845M5L9"/>
<comment type="subunit">
    <text evidence="8">Homodimer.</text>
</comment>
<dbReference type="NCBIfam" id="TIGR00125">
    <property type="entry name" value="cyt_tran_rel"/>
    <property type="match status" value="1"/>
</dbReference>
<comment type="pathway">
    <text evidence="1 8">Cofactor biosynthesis; (R)-pantothenate biosynthesis; (R)-pantothenate from (R)-pantoate and beta-alanine: step 1/1.</text>
</comment>
<dbReference type="EMBL" id="WTUX01000014">
    <property type="protein sequence ID" value="MZR13728.1"/>
    <property type="molecule type" value="Genomic_DNA"/>
</dbReference>
<keyword evidence="6 8" id="KW-0067">ATP-binding</keyword>
<reference evidence="9 10" key="1">
    <citation type="submission" date="2019-12" db="EMBL/GenBank/DDBJ databases">
        <title>Maritimibacter sp. nov. sp. isolated from sea sand.</title>
        <authorList>
            <person name="Kim J."/>
            <person name="Jeong S.E."/>
            <person name="Jung H.S."/>
            <person name="Jeon C.O."/>
        </authorList>
    </citation>
    <scope>NUCLEOTIDE SEQUENCE [LARGE SCALE GENOMIC DNA]</scope>
    <source>
        <strain evidence="9 10">DP07</strain>
    </source>
</reference>
<evidence type="ECO:0000313" key="9">
    <source>
        <dbReference type="EMBL" id="MZR13728.1"/>
    </source>
</evidence>
<dbReference type="HAMAP" id="MF_00158">
    <property type="entry name" value="PanC"/>
    <property type="match status" value="1"/>
</dbReference>
<keyword evidence="8" id="KW-0963">Cytoplasm</keyword>
<comment type="catalytic activity">
    <reaction evidence="7 8">
        <text>(R)-pantoate + beta-alanine + ATP = (R)-pantothenate + AMP + diphosphate + H(+)</text>
        <dbReference type="Rhea" id="RHEA:10912"/>
        <dbReference type="ChEBI" id="CHEBI:15378"/>
        <dbReference type="ChEBI" id="CHEBI:15980"/>
        <dbReference type="ChEBI" id="CHEBI:29032"/>
        <dbReference type="ChEBI" id="CHEBI:30616"/>
        <dbReference type="ChEBI" id="CHEBI:33019"/>
        <dbReference type="ChEBI" id="CHEBI:57966"/>
        <dbReference type="ChEBI" id="CHEBI:456215"/>
        <dbReference type="EC" id="6.3.2.1"/>
    </reaction>
</comment>
<evidence type="ECO:0000256" key="6">
    <source>
        <dbReference type="ARBA" id="ARBA00022840"/>
    </source>
</evidence>
<proteinExistence type="inferred from homology"/>
<dbReference type="InterPro" id="IPR004821">
    <property type="entry name" value="Cyt_trans-like"/>
</dbReference>
<dbReference type="GO" id="GO:0005829">
    <property type="term" value="C:cytosol"/>
    <property type="evidence" value="ECO:0007669"/>
    <property type="project" value="TreeGrafter"/>
</dbReference>
<dbReference type="InterPro" id="IPR014729">
    <property type="entry name" value="Rossmann-like_a/b/a_fold"/>
</dbReference>
<dbReference type="EC" id="6.3.2.1" evidence="8"/>
<dbReference type="UniPathway" id="UPA00028">
    <property type="reaction ID" value="UER00005"/>
</dbReference>
<dbReference type="NCBIfam" id="TIGR00018">
    <property type="entry name" value="panC"/>
    <property type="match status" value="1"/>
</dbReference>
<dbReference type="CDD" id="cd00560">
    <property type="entry name" value="PanC"/>
    <property type="match status" value="1"/>
</dbReference>
<evidence type="ECO:0000256" key="1">
    <source>
        <dbReference type="ARBA" id="ARBA00004990"/>
    </source>
</evidence>
<comment type="subcellular location">
    <subcellularLocation>
        <location evidence="8">Cytoplasm</location>
    </subcellularLocation>
</comment>
<dbReference type="Pfam" id="PF02569">
    <property type="entry name" value="Pantoate_ligase"/>
    <property type="match status" value="1"/>
</dbReference>
<keyword evidence="4 8" id="KW-0566">Pantothenate biosynthesis</keyword>
<name>A0A845M5L9_9RHOB</name>
<keyword evidence="3 8" id="KW-0436">Ligase</keyword>
<comment type="function">
    <text evidence="8">Catalyzes the condensation of pantoate with beta-alanine in an ATP-dependent reaction via a pantoyl-adenylate intermediate.</text>
</comment>
<dbReference type="SUPFAM" id="SSF52374">
    <property type="entry name" value="Nucleotidylyl transferase"/>
    <property type="match status" value="1"/>
</dbReference>
<dbReference type="GO" id="GO:0015940">
    <property type="term" value="P:pantothenate biosynthetic process"/>
    <property type="evidence" value="ECO:0007669"/>
    <property type="project" value="UniProtKB-UniRule"/>
</dbReference>
<keyword evidence="10" id="KW-1185">Reference proteome</keyword>
<feature type="binding site" evidence="8">
    <location>
        <begin position="147"/>
        <end position="150"/>
    </location>
    <ligand>
        <name>ATP</name>
        <dbReference type="ChEBI" id="CHEBI:30616"/>
    </ligand>
</feature>
<evidence type="ECO:0000313" key="10">
    <source>
        <dbReference type="Proteomes" id="UP000467322"/>
    </source>
</evidence>
<feature type="binding site" evidence="8">
    <location>
        <position position="176"/>
    </location>
    <ligand>
        <name>ATP</name>
        <dbReference type="ChEBI" id="CHEBI:30616"/>
    </ligand>
</feature>
<feature type="binding site" evidence="8">
    <location>
        <begin position="30"/>
        <end position="37"/>
    </location>
    <ligand>
        <name>ATP</name>
        <dbReference type="ChEBI" id="CHEBI:30616"/>
    </ligand>
</feature>
<dbReference type="InterPro" id="IPR042176">
    <property type="entry name" value="Pantoate_ligase_C"/>
</dbReference>
<keyword evidence="5 8" id="KW-0547">Nucleotide-binding</keyword>
<evidence type="ECO:0000256" key="2">
    <source>
        <dbReference type="ARBA" id="ARBA00009256"/>
    </source>
</evidence>
<dbReference type="PANTHER" id="PTHR21299">
    <property type="entry name" value="CYTIDYLATE KINASE/PANTOATE-BETA-ALANINE LIGASE"/>
    <property type="match status" value="1"/>
</dbReference>
<comment type="miscellaneous">
    <text evidence="8">The reaction proceeds by a bi uni uni bi ping pong mechanism.</text>
</comment>
<comment type="similarity">
    <text evidence="2 8">Belongs to the pantothenate synthetase family.</text>
</comment>
<evidence type="ECO:0000256" key="5">
    <source>
        <dbReference type="ARBA" id="ARBA00022741"/>
    </source>
</evidence>
<dbReference type="InterPro" id="IPR003721">
    <property type="entry name" value="Pantoate_ligase"/>
</dbReference>
<sequence length="292" mass="31644">MKIIRRKSELRALIREWRQTATTIGVVPTMGALHAGHLSLVEAAKARADRVIVTLFVNPRQFNNAEDLAKYPRTEESDARKLAPFAVDVLYVPEPEDIYPDGFATSISVTGVSEGLCGATRPGHFDGVATVVTKLLLQTDADLALFGEKDFQQLQVVRRLATDLDLKTEIVGCPTVREADGLAMSSRNLRLNTEARETAPMVGQVLESTARIIGRGVDVAQALSTARAALASSGFGEIDYLELRGDPDLMPVTTADRPARLFIAVWLDGVRLIDNVPVKAAAVDATDRLEPA</sequence>
<evidence type="ECO:0000256" key="8">
    <source>
        <dbReference type="HAMAP-Rule" id="MF_00158"/>
    </source>
</evidence>
<feature type="binding site" evidence="8">
    <location>
        <begin position="184"/>
        <end position="187"/>
    </location>
    <ligand>
        <name>ATP</name>
        <dbReference type="ChEBI" id="CHEBI:30616"/>
    </ligand>
</feature>
<accession>A0A845M5L9</accession>
<evidence type="ECO:0000256" key="4">
    <source>
        <dbReference type="ARBA" id="ARBA00022655"/>
    </source>
</evidence>
<dbReference type="PANTHER" id="PTHR21299:SF1">
    <property type="entry name" value="PANTOATE--BETA-ALANINE LIGASE"/>
    <property type="match status" value="1"/>
</dbReference>
<dbReference type="Proteomes" id="UP000467322">
    <property type="component" value="Unassembled WGS sequence"/>
</dbReference>
<evidence type="ECO:0000256" key="3">
    <source>
        <dbReference type="ARBA" id="ARBA00022598"/>
    </source>
</evidence>
<feature type="binding site" evidence="8">
    <location>
        <position position="61"/>
    </location>
    <ligand>
        <name>(R)-pantoate</name>
        <dbReference type="ChEBI" id="CHEBI:15980"/>
    </ligand>
</feature>
<protein>
    <recommendedName>
        <fullName evidence="8">Pantothenate synthetase</fullName>
        <shortName evidence="8">PS</shortName>
        <ecNumber evidence="8">6.3.2.1</ecNumber>
    </recommendedName>
    <alternativeName>
        <fullName evidence="8">Pantoate--beta-alanine ligase</fullName>
    </alternativeName>
    <alternativeName>
        <fullName evidence="8">Pantoate-activating enzyme</fullName>
    </alternativeName>
</protein>
<feature type="active site" description="Proton donor" evidence="8">
    <location>
        <position position="37"/>
    </location>
</feature>
<evidence type="ECO:0000256" key="7">
    <source>
        <dbReference type="ARBA" id="ARBA00048258"/>
    </source>
</evidence>
<dbReference type="Gene3D" id="3.40.50.620">
    <property type="entry name" value="HUPs"/>
    <property type="match status" value="1"/>
</dbReference>
<dbReference type="GO" id="GO:0004592">
    <property type="term" value="F:pantoate-beta-alanine ligase activity"/>
    <property type="evidence" value="ECO:0007669"/>
    <property type="project" value="UniProtKB-UniRule"/>
</dbReference>